<dbReference type="EMBL" id="AZSI01000084">
    <property type="protein sequence ID" value="KEY62025.1"/>
    <property type="molecule type" value="Genomic_DNA"/>
</dbReference>
<evidence type="ECO:0000256" key="5">
    <source>
        <dbReference type="PIRNR" id="PIRNR038471"/>
    </source>
</evidence>
<dbReference type="PATRIC" id="fig|1415168.3.peg.1935"/>
<dbReference type="PANTHER" id="PTHR34138">
    <property type="entry name" value="CELL SHAPE-DETERMINING PROTEIN MREC"/>
    <property type="match status" value="1"/>
</dbReference>
<comment type="similarity">
    <text evidence="1 5">Belongs to the MreC family.</text>
</comment>
<protein>
    <recommendedName>
        <fullName evidence="2 5">Cell shape-determining protein MreC</fullName>
    </recommendedName>
    <alternativeName>
        <fullName evidence="4 5">Cell shape protein MreC</fullName>
    </alternativeName>
</protein>
<dbReference type="PIRSF" id="PIRSF038471">
    <property type="entry name" value="MreC"/>
    <property type="match status" value="1"/>
</dbReference>
<evidence type="ECO:0000256" key="2">
    <source>
        <dbReference type="ARBA" id="ARBA00013855"/>
    </source>
</evidence>
<evidence type="ECO:0000256" key="1">
    <source>
        <dbReference type="ARBA" id="ARBA00009369"/>
    </source>
</evidence>
<evidence type="ECO:0000256" key="6">
    <source>
        <dbReference type="SAM" id="Coils"/>
    </source>
</evidence>
<reference evidence="8 9" key="1">
    <citation type="submission" date="2014-06" db="EMBL/GenBank/DDBJ databases">
        <title>Draft genome sequence of the putrescine producing strain Lactococcus lactis subsp cremoris GE214.</title>
        <authorList>
            <person name="Ladero V."/>
            <person name="Linares D.M."/>
            <person name="del Rio B."/>
            <person name="Mayo B."/>
            <person name="Martin M.C."/>
            <person name="Fernandez M."/>
            <person name="Alvarez M.A."/>
        </authorList>
    </citation>
    <scope>NUCLEOTIDE SEQUENCE [LARGE SCALE GENOMIC DNA]</scope>
    <source>
        <strain evidence="8 9">GE214</strain>
    </source>
</reference>
<dbReference type="Proteomes" id="UP000028401">
    <property type="component" value="Unassembled WGS sequence"/>
</dbReference>
<dbReference type="RefSeq" id="WP_042748551.1">
    <property type="nucleotide sequence ID" value="NZ_AZSI01000084.1"/>
</dbReference>
<comment type="function">
    <text evidence="5">Involved in formation and maintenance of cell shape.</text>
</comment>
<dbReference type="InterPro" id="IPR042175">
    <property type="entry name" value="Cell/Rod_MreC_2"/>
</dbReference>
<dbReference type="AlphaFoldDB" id="A0A084A9P6"/>
<evidence type="ECO:0000256" key="3">
    <source>
        <dbReference type="ARBA" id="ARBA00022960"/>
    </source>
</evidence>
<name>A0A084A9P6_LACLC</name>
<evidence type="ECO:0000259" key="7">
    <source>
        <dbReference type="Pfam" id="PF04085"/>
    </source>
</evidence>
<dbReference type="InterPro" id="IPR007221">
    <property type="entry name" value="MreC"/>
</dbReference>
<comment type="caution">
    <text evidence="8">The sequence shown here is derived from an EMBL/GenBank/DDBJ whole genome shotgun (WGS) entry which is preliminary data.</text>
</comment>
<dbReference type="GO" id="GO:0008360">
    <property type="term" value="P:regulation of cell shape"/>
    <property type="evidence" value="ECO:0007669"/>
    <property type="project" value="UniProtKB-KW"/>
</dbReference>
<dbReference type="PANTHER" id="PTHR34138:SF1">
    <property type="entry name" value="CELL SHAPE-DETERMINING PROTEIN MREC"/>
    <property type="match status" value="1"/>
</dbReference>
<evidence type="ECO:0000313" key="8">
    <source>
        <dbReference type="EMBL" id="KEY62025.1"/>
    </source>
</evidence>
<evidence type="ECO:0000313" key="9">
    <source>
        <dbReference type="Proteomes" id="UP000028401"/>
    </source>
</evidence>
<dbReference type="Gene3D" id="2.40.10.350">
    <property type="entry name" value="Rod shape-determining protein MreC, domain 2"/>
    <property type="match status" value="1"/>
</dbReference>
<organism evidence="8 9">
    <name type="scientific">Lactococcus cremoris subsp. cremoris GE214</name>
    <dbReference type="NCBI Taxonomy" id="1415168"/>
    <lineage>
        <taxon>Bacteria</taxon>
        <taxon>Bacillati</taxon>
        <taxon>Bacillota</taxon>
        <taxon>Bacilli</taxon>
        <taxon>Lactobacillales</taxon>
        <taxon>Streptococcaceae</taxon>
        <taxon>Lactococcus</taxon>
        <taxon>Lactococcus cremoris subsp. cremoris</taxon>
    </lineage>
</organism>
<evidence type="ECO:0000256" key="4">
    <source>
        <dbReference type="ARBA" id="ARBA00032089"/>
    </source>
</evidence>
<gene>
    <name evidence="8" type="ORF">U725_01865</name>
</gene>
<feature type="domain" description="Rod shape-determining protein MreC beta-barrel core" evidence="7">
    <location>
        <begin position="126"/>
        <end position="285"/>
    </location>
</feature>
<dbReference type="Gene3D" id="2.40.10.340">
    <property type="entry name" value="Rod shape-determining protein MreC, domain 1"/>
    <property type="match status" value="1"/>
</dbReference>
<dbReference type="InterPro" id="IPR042177">
    <property type="entry name" value="Cell/Rod_1"/>
</dbReference>
<dbReference type="InterPro" id="IPR055342">
    <property type="entry name" value="MreC_beta-barrel_core"/>
</dbReference>
<dbReference type="NCBIfam" id="TIGR00219">
    <property type="entry name" value="mreC"/>
    <property type="match status" value="1"/>
</dbReference>
<keyword evidence="3 5" id="KW-0133">Cell shape</keyword>
<feature type="coiled-coil region" evidence="6">
    <location>
        <begin position="59"/>
        <end position="116"/>
    </location>
</feature>
<sequence>MKKINLSKLIIIALIIIIAAMSAIFISAKNFKSNKNPSAMTQTINDGTSFVDRVLVAPIHFVQDKANELSNLMDTYQQNQSLKIQLAKSKDDDNKLSGLESENKELKKALKLQETLTDYQTVAANVITREPASWNDTLVIDSGSKDGLKNGMIVMANGGVVGRVTQVNKSSAKVALLSSSKGIENKIPVRIESDGSPIYGILSSYDSQQQAYVIKNIDSQGKFKNGDSVFTSGLGTNSGSEGGTSSGLLIGTVIGEKQDSDGLGKMVYVKPETNLYDIRFVFVIKSKIDGQ</sequence>
<keyword evidence="6" id="KW-0175">Coiled coil</keyword>
<dbReference type="GO" id="GO:0005886">
    <property type="term" value="C:plasma membrane"/>
    <property type="evidence" value="ECO:0007669"/>
    <property type="project" value="TreeGrafter"/>
</dbReference>
<accession>A0A084A9P6</accession>
<proteinExistence type="inferred from homology"/>
<dbReference type="Pfam" id="PF04085">
    <property type="entry name" value="MreC"/>
    <property type="match status" value="1"/>
</dbReference>